<keyword evidence="2" id="KW-1185">Reference proteome</keyword>
<dbReference type="RefSeq" id="WP_004787341.1">
    <property type="nucleotide sequence ID" value="NZ_KB849409.1"/>
</dbReference>
<accession>N8WRR3</accession>
<evidence type="ECO:0000313" key="1">
    <source>
        <dbReference type="EMBL" id="ENU97554.1"/>
    </source>
</evidence>
<organism evidence="1 2">
    <name type="scientific">Acinetobacter variabilis</name>
    <dbReference type="NCBI Taxonomy" id="70346"/>
    <lineage>
        <taxon>Bacteria</taxon>
        <taxon>Pseudomonadati</taxon>
        <taxon>Pseudomonadota</taxon>
        <taxon>Gammaproteobacteria</taxon>
        <taxon>Moraxellales</taxon>
        <taxon>Moraxellaceae</taxon>
        <taxon>Acinetobacter</taxon>
    </lineage>
</organism>
<dbReference type="EMBL" id="APPE01000087">
    <property type="protein sequence ID" value="ENU97554.1"/>
    <property type="molecule type" value="Genomic_DNA"/>
</dbReference>
<dbReference type="AlphaFoldDB" id="N8WRR3"/>
<dbReference type="eggNOG" id="COG3832">
    <property type="taxonomic scope" value="Bacteria"/>
</dbReference>
<dbReference type="Pfam" id="PF10604">
    <property type="entry name" value="Polyketide_cyc2"/>
    <property type="match status" value="1"/>
</dbReference>
<protein>
    <recommendedName>
        <fullName evidence="3">Coenzyme Q-binding protein COQ10 START domain-containing protein</fullName>
    </recommendedName>
</protein>
<dbReference type="CDD" id="cd07821">
    <property type="entry name" value="PYR_PYL_RCAR_like"/>
    <property type="match status" value="1"/>
</dbReference>
<sequence>MENNNSQRYFYPSVPFTKTLHMERTIMAPAAEVWAVVGNFSAFDRFTDGLGKCQMIGEDIGQVRVKTFDSGDFVVDQLSYRDEKEMKMHFNIINTSLNIRNLWEFLRVEVISSNESKVVWEMAGEPKLGLQEELEKFLTDFAEDALENIKNICIEYENSTN</sequence>
<dbReference type="HOGENOM" id="CLU_138966_0_0_6"/>
<dbReference type="InterPro" id="IPR019587">
    <property type="entry name" value="Polyketide_cyclase/dehydratase"/>
</dbReference>
<name>N8WRR3_9GAMM</name>
<dbReference type="InterPro" id="IPR023393">
    <property type="entry name" value="START-like_dom_sf"/>
</dbReference>
<dbReference type="SUPFAM" id="SSF55961">
    <property type="entry name" value="Bet v1-like"/>
    <property type="match status" value="1"/>
</dbReference>
<gene>
    <name evidence="1" type="ORF">F969_03784</name>
</gene>
<evidence type="ECO:0008006" key="3">
    <source>
        <dbReference type="Google" id="ProtNLM"/>
    </source>
</evidence>
<evidence type="ECO:0000313" key="2">
    <source>
        <dbReference type="Proteomes" id="UP000013070"/>
    </source>
</evidence>
<comment type="caution">
    <text evidence="1">The sequence shown here is derived from an EMBL/GenBank/DDBJ whole genome shotgun (WGS) entry which is preliminary data.</text>
</comment>
<dbReference type="Proteomes" id="UP000013070">
    <property type="component" value="Unassembled WGS sequence"/>
</dbReference>
<dbReference type="PATRIC" id="fig|1217710.3.peg.3635"/>
<reference evidence="1 2" key="1">
    <citation type="submission" date="2013-02" db="EMBL/GenBank/DDBJ databases">
        <title>The Genome Sequence of Acinetobacter sp. NIPH 899.</title>
        <authorList>
            <consortium name="The Broad Institute Genome Sequencing Platform"/>
            <consortium name="The Broad Institute Genome Sequencing Center for Infectious Disease"/>
            <person name="Cerqueira G."/>
            <person name="Feldgarden M."/>
            <person name="Courvalin P."/>
            <person name="Perichon B."/>
            <person name="Grillot-Courvalin C."/>
            <person name="Clermont D."/>
            <person name="Rocha E."/>
            <person name="Yoon E.-J."/>
            <person name="Nemec A."/>
            <person name="Walker B."/>
            <person name="Young S.K."/>
            <person name="Zeng Q."/>
            <person name="Gargeya S."/>
            <person name="Fitzgerald M."/>
            <person name="Haas B."/>
            <person name="Abouelleil A."/>
            <person name="Alvarado L."/>
            <person name="Arachchi H.M."/>
            <person name="Berlin A.M."/>
            <person name="Chapman S.B."/>
            <person name="Dewar J."/>
            <person name="Goldberg J."/>
            <person name="Griggs A."/>
            <person name="Gujja S."/>
            <person name="Hansen M."/>
            <person name="Howarth C."/>
            <person name="Imamovic A."/>
            <person name="Larimer J."/>
            <person name="McCowan C."/>
            <person name="Murphy C."/>
            <person name="Neiman D."/>
            <person name="Pearson M."/>
            <person name="Priest M."/>
            <person name="Roberts A."/>
            <person name="Saif S."/>
            <person name="Shea T."/>
            <person name="Sisk P."/>
            <person name="Sykes S."/>
            <person name="Wortman J."/>
            <person name="Nusbaum C."/>
            <person name="Birren B."/>
        </authorList>
    </citation>
    <scope>NUCLEOTIDE SEQUENCE [LARGE SCALE GENOMIC DNA]</scope>
    <source>
        <strain evidence="1 2">NIPH 899</strain>
    </source>
</reference>
<dbReference type="PANTHER" id="PTHR39332:SF7">
    <property type="entry name" value="SRPBCC FAMILY PROTEIN"/>
    <property type="match status" value="1"/>
</dbReference>
<proteinExistence type="predicted"/>
<dbReference type="Gene3D" id="3.30.530.20">
    <property type="match status" value="1"/>
</dbReference>
<dbReference type="PANTHER" id="PTHR39332">
    <property type="entry name" value="BLL4707 PROTEIN"/>
    <property type="match status" value="1"/>
</dbReference>